<evidence type="ECO:0000313" key="1">
    <source>
        <dbReference type="EMBL" id="KAJ7196438.1"/>
    </source>
</evidence>
<organism evidence="1 2">
    <name type="scientific">Mycena pura</name>
    <dbReference type="NCBI Taxonomy" id="153505"/>
    <lineage>
        <taxon>Eukaryota</taxon>
        <taxon>Fungi</taxon>
        <taxon>Dikarya</taxon>
        <taxon>Basidiomycota</taxon>
        <taxon>Agaricomycotina</taxon>
        <taxon>Agaricomycetes</taxon>
        <taxon>Agaricomycetidae</taxon>
        <taxon>Agaricales</taxon>
        <taxon>Marasmiineae</taxon>
        <taxon>Mycenaceae</taxon>
        <taxon>Mycena</taxon>
    </lineage>
</organism>
<dbReference type="AlphaFoldDB" id="A0AAD6UWB2"/>
<keyword evidence="2" id="KW-1185">Reference proteome</keyword>
<proteinExistence type="predicted"/>
<protein>
    <submittedName>
        <fullName evidence="1">Uncharacterized protein</fullName>
    </submittedName>
</protein>
<dbReference type="Proteomes" id="UP001219525">
    <property type="component" value="Unassembled WGS sequence"/>
</dbReference>
<comment type="caution">
    <text evidence="1">The sequence shown here is derived from an EMBL/GenBank/DDBJ whole genome shotgun (WGS) entry which is preliminary data.</text>
</comment>
<dbReference type="EMBL" id="JARJCW010000084">
    <property type="protein sequence ID" value="KAJ7196438.1"/>
    <property type="molecule type" value="Genomic_DNA"/>
</dbReference>
<gene>
    <name evidence="1" type="ORF">GGX14DRAFT_403390</name>
</gene>
<evidence type="ECO:0000313" key="2">
    <source>
        <dbReference type="Proteomes" id="UP001219525"/>
    </source>
</evidence>
<name>A0AAD6UWB2_9AGAR</name>
<accession>A0AAD6UWB2</accession>
<reference evidence="1" key="1">
    <citation type="submission" date="2023-03" db="EMBL/GenBank/DDBJ databases">
        <title>Massive genome expansion in bonnet fungi (Mycena s.s.) driven by repeated elements and novel gene families across ecological guilds.</title>
        <authorList>
            <consortium name="Lawrence Berkeley National Laboratory"/>
            <person name="Harder C.B."/>
            <person name="Miyauchi S."/>
            <person name="Viragh M."/>
            <person name="Kuo A."/>
            <person name="Thoen E."/>
            <person name="Andreopoulos B."/>
            <person name="Lu D."/>
            <person name="Skrede I."/>
            <person name="Drula E."/>
            <person name="Henrissat B."/>
            <person name="Morin E."/>
            <person name="Kohler A."/>
            <person name="Barry K."/>
            <person name="LaButti K."/>
            <person name="Morin E."/>
            <person name="Salamov A."/>
            <person name="Lipzen A."/>
            <person name="Mereny Z."/>
            <person name="Hegedus B."/>
            <person name="Baldrian P."/>
            <person name="Stursova M."/>
            <person name="Weitz H."/>
            <person name="Taylor A."/>
            <person name="Grigoriev I.V."/>
            <person name="Nagy L.G."/>
            <person name="Martin F."/>
            <person name="Kauserud H."/>
        </authorList>
    </citation>
    <scope>NUCLEOTIDE SEQUENCE</scope>
    <source>
        <strain evidence="1">9144</strain>
    </source>
</reference>
<sequence length="331" mass="37396">MAQNRAHQLLQLAIDSQITQYAAGPTDFNSVISSDPFSHSRLFDSLSVEMVWKLSKSPVKWLCIWLLHIPPRHKCHNNAGNRGYYSPPANLDLMRSITADYVSSISSKVGAPFQPIPKVEFGIIANLIHSRLVIITATVNSVRGSVYHWLCLFRFSCLLEYVHVGSIYKGLLRPRNGSQLFLSLPRTIVYHVRSCWRRIAVSRPYNTHSIAMVFLRDGVLWFLVSARKFSTRLPPVKFLWYQCRPVLAPPQIALFAWGRPSLIQALLCCLTGKRNARGSEIFAVLRLQGAITNPWLQKDSSTELSGTPKYTILCFHASLPDLVKVGHRARS</sequence>